<dbReference type="InterPro" id="IPR016162">
    <property type="entry name" value="Ald_DH_N"/>
</dbReference>
<dbReference type="SUPFAM" id="SSF53720">
    <property type="entry name" value="ALDH-like"/>
    <property type="match status" value="1"/>
</dbReference>
<evidence type="ECO:0000313" key="5">
    <source>
        <dbReference type="Proteomes" id="UP000345637"/>
    </source>
</evidence>
<keyword evidence="2" id="KW-0520">NAD</keyword>
<proteinExistence type="predicted"/>
<evidence type="ECO:0000256" key="2">
    <source>
        <dbReference type="ARBA" id="ARBA00023027"/>
    </source>
</evidence>
<name>A0A485D0P2_RAOPL</name>
<dbReference type="Proteomes" id="UP000345637">
    <property type="component" value="Unassembled WGS sequence"/>
</dbReference>
<dbReference type="InterPro" id="IPR015590">
    <property type="entry name" value="Aldehyde_DH_dom"/>
</dbReference>
<evidence type="ECO:0000256" key="1">
    <source>
        <dbReference type="ARBA" id="ARBA00023002"/>
    </source>
</evidence>
<keyword evidence="1 4" id="KW-0560">Oxidoreductase</keyword>
<protein>
    <submittedName>
        <fullName evidence="4">Betaine aldehyde dehydrogenase</fullName>
        <ecNumber evidence="4">1.2.1.8</ecNumber>
    </submittedName>
</protein>
<reference evidence="4 5" key="1">
    <citation type="submission" date="2019-03" db="EMBL/GenBank/DDBJ databases">
        <authorList>
            <consortium name="Pathogen Informatics"/>
        </authorList>
    </citation>
    <scope>NUCLEOTIDE SEQUENCE [LARGE SCALE GENOMIC DNA]</scope>
    <source>
        <strain evidence="4 5">NCTC12998</strain>
    </source>
</reference>
<gene>
    <name evidence="4" type="primary">betB_7</name>
    <name evidence="4" type="ORF">NCTC12998_06990</name>
</gene>
<dbReference type="InterPro" id="IPR016163">
    <property type="entry name" value="Ald_DH_C"/>
</dbReference>
<dbReference type="EMBL" id="CAADJE010000038">
    <property type="protein sequence ID" value="VFS90588.1"/>
    <property type="molecule type" value="Genomic_DNA"/>
</dbReference>
<dbReference type="InterPro" id="IPR016161">
    <property type="entry name" value="Ald_DH/histidinol_DH"/>
</dbReference>
<dbReference type="EC" id="1.2.1.8" evidence="4"/>
<dbReference type="PANTHER" id="PTHR11699">
    <property type="entry name" value="ALDEHYDE DEHYDROGENASE-RELATED"/>
    <property type="match status" value="1"/>
</dbReference>
<dbReference type="Gene3D" id="3.40.309.10">
    <property type="entry name" value="Aldehyde Dehydrogenase, Chain A, domain 2"/>
    <property type="match status" value="1"/>
</dbReference>
<accession>A0A485D0P2</accession>
<dbReference type="AlphaFoldDB" id="A0A485D0P2"/>
<sequence length="112" mass="12218">MTIFREEIFGPVLCVTPFDSYEEAIGIANDTCYGLAASIWTSNLDKAVQGFRDLKAGRLWVNTTIAGGPELPSGGFKQSGIGRESGSYGLDEYTEIKSVHIQLGKRAKWLAE</sequence>
<dbReference type="GO" id="GO:0008802">
    <property type="term" value="F:betaine-aldehyde dehydrogenase (NAD+) activity"/>
    <property type="evidence" value="ECO:0007669"/>
    <property type="project" value="UniProtKB-EC"/>
</dbReference>
<evidence type="ECO:0000313" key="4">
    <source>
        <dbReference type="EMBL" id="VFS90588.1"/>
    </source>
</evidence>
<dbReference type="FunFam" id="3.40.605.10:FF:000026">
    <property type="entry name" value="Aldehyde dehydrogenase, putative"/>
    <property type="match status" value="1"/>
</dbReference>
<feature type="domain" description="Aldehyde dehydrogenase" evidence="3">
    <location>
        <begin position="1"/>
        <end position="99"/>
    </location>
</feature>
<dbReference type="Pfam" id="PF00171">
    <property type="entry name" value="Aldedh"/>
    <property type="match status" value="1"/>
</dbReference>
<organism evidence="4 5">
    <name type="scientific">Raoultella planticola</name>
    <name type="common">Klebsiella planticola</name>
    <dbReference type="NCBI Taxonomy" id="575"/>
    <lineage>
        <taxon>Bacteria</taxon>
        <taxon>Pseudomonadati</taxon>
        <taxon>Pseudomonadota</taxon>
        <taxon>Gammaproteobacteria</taxon>
        <taxon>Enterobacterales</taxon>
        <taxon>Enterobacteriaceae</taxon>
        <taxon>Klebsiella/Raoultella group</taxon>
        <taxon>Raoultella</taxon>
    </lineage>
</organism>
<dbReference type="Gene3D" id="3.40.605.10">
    <property type="entry name" value="Aldehyde Dehydrogenase, Chain A, domain 1"/>
    <property type="match status" value="1"/>
</dbReference>
<evidence type="ECO:0000259" key="3">
    <source>
        <dbReference type="Pfam" id="PF00171"/>
    </source>
</evidence>